<dbReference type="Gene3D" id="1.20.1050.10">
    <property type="match status" value="1"/>
</dbReference>
<reference evidence="2" key="1">
    <citation type="submission" date="2021-02" db="EMBL/GenBank/DDBJ databases">
        <authorList>
            <person name="Nowell W R."/>
        </authorList>
    </citation>
    <scope>NUCLEOTIDE SEQUENCE</scope>
</reference>
<dbReference type="SUPFAM" id="SSF52833">
    <property type="entry name" value="Thioredoxin-like"/>
    <property type="match status" value="1"/>
</dbReference>
<evidence type="ECO:0000313" key="2">
    <source>
        <dbReference type="EMBL" id="CAF1129366.1"/>
    </source>
</evidence>
<comment type="caution">
    <text evidence="2">The sequence shown here is derived from an EMBL/GenBank/DDBJ whole genome shotgun (WGS) entry which is preliminary data.</text>
</comment>
<evidence type="ECO:0000313" key="3">
    <source>
        <dbReference type="EMBL" id="CAF1223982.1"/>
    </source>
</evidence>
<dbReference type="EMBL" id="CAJNOJ010000162">
    <property type="protein sequence ID" value="CAF1223982.1"/>
    <property type="molecule type" value="Genomic_DNA"/>
</dbReference>
<dbReference type="Pfam" id="PF13409">
    <property type="entry name" value="GST_N_2"/>
    <property type="match status" value="1"/>
</dbReference>
<dbReference type="Proteomes" id="UP000663852">
    <property type="component" value="Unassembled WGS sequence"/>
</dbReference>
<dbReference type="Proteomes" id="UP000663828">
    <property type="component" value="Unassembled WGS sequence"/>
</dbReference>
<dbReference type="SUPFAM" id="SSF47616">
    <property type="entry name" value="GST C-terminal domain-like"/>
    <property type="match status" value="1"/>
</dbReference>
<organism evidence="2 4">
    <name type="scientific">Adineta ricciae</name>
    <name type="common">Rotifer</name>
    <dbReference type="NCBI Taxonomy" id="249248"/>
    <lineage>
        <taxon>Eukaryota</taxon>
        <taxon>Metazoa</taxon>
        <taxon>Spiralia</taxon>
        <taxon>Gnathifera</taxon>
        <taxon>Rotifera</taxon>
        <taxon>Eurotatoria</taxon>
        <taxon>Bdelloidea</taxon>
        <taxon>Adinetida</taxon>
        <taxon>Adinetidae</taxon>
        <taxon>Adineta</taxon>
    </lineage>
</organism>
<evidence type="ECO:0000313" key="4">
    <source>
        <dbReference type="Proteomes" id="UP000663828"/>
    </source>
</evidence>
<dbReference type="EMBL" id="CAJNOR010001363">
    <property type="protein sequence ID" value="CAF1129366.1"/>
    <property type="molecule type" value="Genomic_DNA"/>
</dbReference>
<dbReference type="InterPro" id="IPR036282">
    <property type="entry name" value="Glutathione-S-Trfase_C_sf"/>
</dbReference>
<keyword evidence="4" id="KW-1185">Reference proteome</keyword>
<feature type="domain" description="GST N-terminal" evidence="1">
    <location>
        <begin position="20"/>
        <end position="86"/>
    </location>
</feature>
<accession>A0A814R5A9</accession>
<protein>
    <recommendedName>
        <fullName evidence="1">GST N-terminal domain-containing protein</fullName>
    </recommendedName>
</protein>
<evidence type="ECO:0000259" key="1">
    <source>
        <dbReference type="Pfam" id="PF13409"/>
    </source>
</evidence>
<dbReference type="AlphaFoldDB" id="A0A814R5A9"/>
<dbReference type="OrthoDB" id="4951845at2759"/>
<sequence>MNQKIKLYDLVASLQSTCYFSPTAWKTRLGLLHKNVQFETIPTTFLQLRGELAQRSGCSDITIPAIELLDGTFIYDSFRIAEWLETTYPDAPSLFTGDGKSSRESQPEHVILGKNYSRLVDLGLGASKSEWAVWYELFFPQQDKLITGDEHRAYFTSDARLGPQGYQKLLALDRQELTRRAKMNVQPLAQILHERPNEYFQGTHPGQVDYIIFGRYAYCRMLDAELTKEIWNDQGEELNEWIERLCQAFDGHAQSLFDNSSTSKN</sequence>
<gene>
    <name evidence="3" type="ORF">EDS130_LOCUS26574</name>
    <name evidence="2" type="ORF">XAT740_LOCUS19816</name>
</gene>
<dbReference type="InterPro" id="IPR004045">
    <property type="entry name" value="Glutathione_S-Trfase_N"/>
</dbReference>
<dbReference type="Gene3D" id="3.40.30.10">
    <property type="entry name" value="Glutaredoxin"/>
    <property type="match status" value="1"/>
</dbReference>
<proteinExistence type="predicted"/>
<dbReference type="InterPro" id="IPR036249">
    <property type="entry name" value="Thioredoxin-like_sf"/>
</dbReference>
<name>A0A814R5A9_ADIRI</name>